<dbReference type="RefSeq" id="XP_048136890.1">
    <property type="nucleotide sequence ID" value="XM_048280933.1"/>
</dbReference>
<evidence type="ECO:0000313" key="3">
    <source>
        <dbReference type="RefSeq" id="XP_048136889.1"/>
    </source>
</evidence>
<dbReference type="InterPro" id="IPR032675">
    <property type="entry name" value="LRR_dom_sf"/>
</dbReference>
<dbReference type="SUPFAM" id="SSF52058">
    <property type="entry name" value="L domain-like"/>
    <property type="match status" value="1"/>
</dbReference>
<accession>A0ABM3HJW3</accession>
<proteinExistence type="predicted"/>
<dbReference type="PANTHER" id="PTHR36766:SF40">
    <property type="entry name" value="DISEASE RESISTANCE PROTEIN RGA3"/>
    <property type="match status" value="1"/>
</dbReference>
<reference evidence="3 4" key="1">
    <citation type="submission" date="2025-05" db="UniProtKB">
        <authorList>
            <consortium name="RefSeq"/>
        </authorList>
    </citation>
    <scope>IDENTIFICATION</scope>
    <source>
        <tissue evidence="3 4">Leaf</tissue>
    </source>
</reference>
<keyword evidence="1" id="KW-0611">Plant defense</keyword>
<sequence>MELSSCTSLEKLPSKWHTFKHLIIRKCPKITGLTIPLDDPSSNNPLSQLEYLRIIDCDSLTSFPLAKGSLDALKILCIGECEGVESVKEITVESLEEMTIDSCVNLGSLPRCLHTLSHLTRLEISGCPALEVEDFPPLPITLSCLIISNCPKLKSLPNQWHQLTSLQELWISECQSIRRFPKGGLPPNLRRLLIRGCENLKQPAREWGLHMLASLKALFIDFCMGGEGEKVWFPDSWSLLFPSSLTHLRICNMWNVERLSSGLRSRLSSLKHLWIDCCPKLMYLPEDGLPPFLQELYIDKCEILKDRCSKFTGDYWPLIQEIPLIEMDWVRIQ</sequence>
<dbReference type="RefSeq" id="XP_048136889.1">
    <property type="nucleotide sequence ID" value="XM_048280932.1"/>
</dbReference>
<organism evidence="2 3">
    <name type="scientific">Rhodamnia argentea</name>
    <dbReference type="NCBI Taxonomy" id="178133"/>
    <lineage>
        <taxon>Eukaryota</taxon>
        <taxon>Viridiplantae</taxon>
        <taxon>Streptophyta</taxon>
        <taxon>Embryophyta</taxon>
        <taxon>Tracheophyta</taxon>
        <taxon>Spermatophyta</taxon>
        <taxon>Magnoliopsida</taxon>
        <taxon>eudicotyledons</taxon>
        <taxon>Gunneridae</taxon>
        <taxon>Pentapetalae</taxon>
        <taxon>rosids</taxon>
        <taxon>malvids</taxon>
        <taxon>Myrtales</taxon>
        <taxon>Myrtaceae</taxon>
        <taxon>Myrtoideae</taxon>
        <taxon>Myrteae</taxon>
        <taxon>Australasian group</taxon>
        <taxon>Rhodamnia</taxon>
    </lineage>
</organism>
<gene>
    <name evidence="3 4" type="primary">LOC115729447</name>
</gene>
<dbReference type="GeneID" id="115729447"/>
<dbReference type="PANTHER" id="PTHR36766">
    <property type="entry name" value="PLANT BROAD-SPECTRUM MILDEW RESISTANCE PROTEIN RPW8"/>
    <property type="match status" value="1"/>
</dbReference>
<name>A0ABM3HJW3_9MYRT</name>
<evidence type="ECO:0000256" key="1">
    <source>
        <dbReference type="ARBA" id="ARBA00022821"/>
    </source>
</evidence>
<keyword evidence="2" id="KW-1185">Reference proteome</keyword>
<dbReference type="Proteomes" id="UP000827889">
    <property type="component" value="Chromosome 6"/>
</dbReference>
<protein>
    <submittedName>
        <fullName evidence="3 4">Disease resistance protein At3g14460</fullName>
    </submittedName>
</protein>
<dbReference type="Gene3D" id="3.80.10.10">
    <property type="entry name" value="Ribonuclease Inhibitor"/>
    <property type="match status" value="2"/>
</dbReference>
<evidence type="ECO:0000313" key="2">
    <source>
        <dbReference type="Proteomes" id="UP000827889"/>
    </source>
</evidence>
<evidence type="ECO:0000313" key="4">
    <source>
        <dbReference type="RefSeq" id="XP_048136890.1"/>
    </source>
</evidence>